<organism evidence="3 4">
    <name type="scientific">Nannochloropsis gaditana</name>
    <dbReference type="NCBI Taxonomy" id="72520"/>
    <lineage>
        <taxon>Eukaryota</taxon>
        <taxon>Sar</taxon>
        <taxon>Stramenopiles</taxon>
        <taxon>Ochrophyta</taxon>
        <taxon>Eustigmatophyceae</taxon>
        <taxon>Eustigmatales</taxon>
        <taxon>Monodopsidaceae</taxon>
        <taxon>Nannochloropsis</taxon>
    </lineage>
</organism>
<gene>
    <name evidence="3" type="ORF">Naga_101029g2</name>
</gene>
<evidence type="ECO:0000313" key="3">
    <source>
        <dbReference type="EMBL" id="EWM25589.1"/>
    </source>
</evidence>
<reference evidence="3 4" key="1">
    <citation type="journal article" date="2014" name="Mol. Plant">
        <title>Chromosome Scale Genome Assembly and Transcriptome Profiling of Nannochloropsis gaditana in Nitrogen Depletion.</title>
        <authorList>
            <person name="Corteggiani Carpinelli E."/>
            <person name="Telatin A."/>
            <person name="Vitulo N."/>
            <person name="Forcato C."/>
            <person name="D'Angelo M."/>
            <person name="Schiavon R."/>
            <person name="Vezzi A."/>
            <person name="Giacometti G.M."/>
            <person name="Morosinotto T."/>
            <person name="Valle G."/>
        </authorList>
    </citation>
    <scope>NUCLEOTIDE SEQUENCE [LARGE SCALE GENOMIC DNA]</scope>
    <source>
        <strain evidence="3 4">B-31</strain>
    </source>
</reference>
<dbReference type="Proteomes" id="UP000019335">
    <property type="component" value="Chromosome 11"/>
</dbReference>
<feature type="chain" id="PRO_5004904757" evidence="2">
    <location>
        <begin position="21"/>
        <end position="190"/>
    </location>
</feature>
<dbReference type="AlphaFoldDB" id="W7TYX2"/>
<sequence length="190" mass="21411">MPSLLPLSCLMLLSLLGSCAFFLPARPSSSLISRSLFITSSPSLPTSSSALHARKKRPKEQDWMEVLAESGGMEEKEEGIWPAAPAPWEASFVGTSLDPLMLDPDDFDEEELGMMAMLNQEEEEEDLPVLEVEQVLDLSLGNMEYREDEDWEGEENSEKYRQARNRAKASSLHDTVVEHAGRFYEHYNGR</sequence>
<feature type="signal peptide" evidence="2">
    <location>
        <begin position="1"/>
        <end position="20"/>
    </location>
</feature>
<keyword evidence="4" id="KW-1185">Reference proteome</keyword>
<accession>W7TYX2</accession>
<name>W7TYX2_9STRA</name>
<evidence type="ECO:0000256" key="1">
    <source>
        <dbReference type="SAM" id="MobiDB-lite"/>
    </source>
</evidence>
<evidence type="ECO:0000313" key="4">
    <source>
        <dbReference type="Proteomes" id="UP000019335"/>
    </source>
</evidence>
<proteinExistence type="predicted"/>
<evidence type="ECO:0000256" key="2">
    <source>
        <dbReference type="SAM" id="SignalP"/>
    </source>
</evidence>
<protein>
    <submittedName>
        <fullName evidence="3">Uncharacterized protein</fullName>
    </submittedName>
</protein>
<keyword evidence="2" id="KW-0732">Signal</keyword>
<comment type="caution">
    <text evidence="3">The sequence shown here is derived from an EMBL/GenBank/DDBJ whole genome shotgun (WGS) entry which is preliminary data.</text>
</comment>
<feature type="region of interest" description="Disordered" evidence="1">
    <location>
        <begin position="147"/>
        <end position="172"/>
    </location>
</feature>
<dbReference type="EMBL" id="AZIL01000905">
    <property type="protein sequence ID" value="EWM25589.1"/>
    <property type="molecule type" value="Genomic_DNA"/>
</dbReference>